<feature type="region of interest" description="Disordered" evidence="3">
    <location>
        <begin position="1"/>
        <end position="25"/>
    </location>
</feature>
<feature type="compositionally biased region" description="Low complexity" evidence="3">
    <location>
        <begin position="1"/>
        <end position="10"/>
    </location>
</feature>
<dbReference type="GO" id="GO:0005524">
    <property type="term" value="F:ATP binding"/>
    <property type="evidence" value="ECO:0007669"/>
    <property type="project" value="UniProtKB-KW"/>
</dbReference>
<dbReference type="SMART" id="SM00490">
    <property type="entry name" value="HELICc"/>
    <property type="match status" value="1"/>
</dbReference>
<proteinExistence type="predicted"/>
<accession>A0A4Q2R6D7</accession>
<evidence type="ECO:0000256" key="3">
    <source>
        <dbReference type="SAM" id="MobiDB-lite"/>
    </source>
</evidence>
<dbReference type="SMART" id="SM00487">
    <property type="entry name" value="DEXDc"/>
    <property type="match status" value="1"/>
</dbReference>
<keyword evidence="6" id="KW-0378">Hydrolase</keyword>
<evidence type="ECO:0000313" key="6">
    <source>
        <dbReference type="EMBL" id="RYB02146.1"/>
    </source>
</evidence>
<protein>
    <submittedName>
        <fullName evidence="6">DEAD/DEAH box helicase</fullName>
    </submittedName>
</protein>
<feature type="domain" description="Helicase ATP-binding" evidence="4">
    <location>
        <begin position="181"/>
        <end position="385"/>
    </location>
</feature>
<dbReference type="Proteomes" id="UP000289411">
    <property type="component" value="Unassembled WGS sequence"/>
</dbReference>
<evidence type="ECO:0000256" key="1">
    <source>
        <dbReference type="ARBA" id="ARBA00022741"/>
    </source>
</evidence>
<feature type="compositionally biased region" description="Pro residues" evidence="3">
    <location>
        <begin position="54"/>
        <end position="64"/>
    </location>
</feature>
<dbReference type="EMBL" id="QYBC01000023">
    <property type="protein sequence ID" value="RYB02146.1"/>
    <property type="molecule type" value="Genomic_DNA"/>
</dbReference>
<dbReference type="GO" id="GO:0036297">
    <property type="term" value="P:interstrand cross-link repair"/>
    <property type="evidence" value="ECO:0007669"/>
    <property type="project" value="TreeGrafter"/>
</dbReference>
<dbReference type="Pfam" id="PF00271">
    <property type="entry name" value="Helicase_C"/>
    <property type="match status" value="1"/>
</dbReference>
<dbReference type="GO" id="GO:0043138">
    <property type="term" value="F:3'-5' DNA helicase activity"/>
    <property type="evidence" value="ECO:0007669"/>
    <property type="project" value="TreeGrafter"/>
</dbReference>
<dbReference type="PANTHER" id="PTHR47957">
    <property type="entry name" value="ATP-DEPENDENT HELICASE HRQ1"/>
    <property type="match status" value="1"/>
</dbReference>
<keyword evidence="1" id="KW-0547">Nucleotide-binding</keyword>
<gene>
    <name evidence="6" type="ORF">D3272_22770</name>
</gene>
<reference evidence="6 7" key="1">
    <citation type="submission" date="2018-09" db="EMBL/GenBank/DDBJ databases">
        <authorList>
            <person name="Grouzdev D.S."/>
            <person name="Krutkina M.S."/>
        </authorList>
    </citation>
    <scope>NUCLEOTIDE SEQUENCE [LARGE SCALE GENOMIC DNA]</scope>
    <source>
        <strain evidence="6 7">RmlP001</strain>
    </source>
</reference>
<keyword evidence="7" id="KW-1185">Reference proteome</keyword>
<dbReference type="PROSITE" id="PS51194">
    <property type="entry name" value="HELICASE_CTER"/>
    <property type="match status" value="1"/>
</dbReference>
<dbReference type="InterPro" id="IPR018973">
    <property type="entry name" value="MZB"/>
</dbReference>
<dbReference type="Gene3D" id="3.40.50.300">
    <property type="entry name" value="P-loop containing nucleotide triphosphate hydrolases"/>
    <property type="match status" value="2"/>
</dbReference>
<evidence type="ECO:0000259" key="4">
    <source>
        <dbReference type="PROSITE" id="PS51192"/>
    </source>
</evidence>
<dbReference type="InterPro" id="IPR011545">
    <property type="entry name" value="DEAD/DEAH_box_helicase_dom"/>
</dbReference>
<name>A0A4Q2R6D7_9HYPH</name>
<keyword evidence="6" id="KW-0347">Helicase</keyword>
<dbReference type="PANTHER" id="PTHR47957:SF3">
    <property type="entry name" value="ATP-DEPENDENT HELICASE HRQ1"/>
    <property type="match status" value="1"/>
</dbReference>
<dbReference type="Pfam" id="PF00270">
    <property type="entry name" value="DEAD"/>
    <property type="match status" value="1"/>
</dbReference>
<comment type="caution">
    <text evidence="6">The sequence shown here is derived from an EMBL/GenBank/DDBJ whole genome shotgun (WGS) entry which is preliminary data.</text>
</comment>
<sequence length="2097" mass="227172">MRGSMASTRATTRRSRRRSSPPSWPVAACLGSTEGNAFGFGAAWPRIPSTSPRATPPLSVPLPEPSRMNALNPLRTFDEIRTRSAGAVVSQAGLNHEGLSAEIRRKLSSTEAAEGGLLQEPVVEGAPGYVRDDATLQDMSGTLLHPDTVAALDGGEGGRKGRYRFRRTWRPFAHQVAAWHKLAEPEANSVLVTSGTGSGKTECFLVPIIDDLVRQSRSGPLDEGVQAIVLYPLNALIASQEERLRDWTAPFDGRVRFALYNGLLPNEVGAREAQARPETVPDRASLRRSPPPILVTNVTMLEYMLLRPEDAPILRKSAGKLRYVVLDEAHSYIGARAAEIALLLRRVCLAFGTDPKDVRFVATSATIGGPDASADLARFLADVSGAPTDRVSVIKGEPHWPKLPPMTRAGSLDEDLMIGGDPGALYDLLSAHRVVRPLLERLRAGAVTMSEVAAVAAKAEVTPAALAQGLSRARDKDDVGLSPLRIHAFHRAVAGLWSCIDPGCTGPRPAQWPFGALQGDDVDRCRFCGGHPFEVVACNACGEPYLKVVELEDGSLTRSRQGRVDDDFAADAEATGDAGGGELDDDDAGNHDTDDRDPIRLILWRPLAGTWPLHVDVKHARACGSPSPDLTTFRCVSDEHTDRCVACGTRQKPGSTEVIRPFRFGAPFLLGNLVPELLQGTAAAEHDGPRDRLPPLEGRQLLSFTDSRQGTARISAKLQIGAERNFVRSFVYHAVQDALLRSPDTSKFDEQIAKFEGLISAHPGLDLGLDGVLATARADRAAKLREAASGLAWPTMVQRLAEREEIGVWLRELWSRRDPERFGNPTVLANFLLLRELSRRPKQANSIETMGLARLRFDAIDAAVPPKAFRDLGGGDPDWRDYLDILQTHVVRGNSAVRMDWNDRRWIDHKTLLKRLVKKADAEPVRGQYRWPSVPQGDRPLGNPSRAVWLLLKGLVLDPRDPMVRVALQECLDAAWTAMRSILSPPGAVDHALDFTTANVGPVTRADVCPVTRRVLDASFRGLTPYDDPDPASEARKVTTFEMPRHPAPFLGVTDDEDRDVARAKVAAWLADDPTIRELRGRGVWNNLTDKTASFADYFRSAEHSAQQAPKRLRHYEALFKEGNINVLNCSTTMEMGVDIGSVSHVLMTNVPPSIASYRQRVGRAGRRNQAMSMAFTFCKDRPLDRMAFLEPIRFLARTMRAPRVALDSTIIVQRHVNALLFSAYVHGQQTNALKTQAGPFFGCPSGAGAIEDIDNNGAALFSAFVRLPSTRAALAAQVAALTRGSALDRDAGVFDAAAKGMDGVREAFAAEWRALQASRSKGKAAAGSEAANKGLVIRLRRMCEDYVLGVLSGRGFLPSHGFPTGVVPFVCPLDEIEEERPEDRSRRAKPYPQRQLDVAMREYAPGAEVVLDGLVHKSAGVTLNWRRPASEDGVREIQNLLWRWDCRSCGESGTTRTMDDVEACKSCGAAAPDRFEYLQPAGFAADWRDDPHANPDVISYVPPEEPRIGLGGARWSPLANPAQGRRRENSAGTVFHCSSGPGRKGYEICLHCGRAQAEAGDLERIAWDHKPLFGKADRSDACTGSDSPFGIKRELRLGYDVSTDVFEVQPNGISTRGSGLAFAVALREALARRLGIGMEEMGVAASRRDKASGGPISCFVFDRAVGGSGFSTQAGPLFDELLREMASILDCKAEGCVGGCPACVLSGDLTDDQARILDREGALAVTLRLAAEGTPDAQDLAAPGARLTPDAFDALLRARTSTATRLVLRVSSPLDVETMSEWGATALIRRWTDTGGTAVVSVLADALASMGGTAKLALRDWLMTWGAGLEESADAKCPNGALVLAEVVGSAGSVVLATRDAALLGAGPTWGRPDDTSVVQFNAAEEKLRGVPVALDRLQPSSGAKIKTLENELNGNLGTFGRRMVQVMRTALREAGVADGAIASVTYSDRYLNSPLTARMAIETLAVLTGSAPGKSVKARLEMSSLRPKDKWSTALDDDWTKENDRQEVMLQYAGRLGLQLTTWRGKVPHGRCMEIEFAAGHSARIYMDQGFGAWEVQSPPLYPFTEGAQKQVAAMIVADPRVTARGPTYIAAEAR</sequence>
<reference evidence="6 7" key="2">
    <citation type="submission" date="2019-02" db="EMBL/GenBank/DDBJ databases">
        <title>'Lichenibacterium ramalinii' gen. nov. sp. nov., 'Lichenibacterium minor' gen. nov. sp. nov.</title>
        <authorList>
            <person name="Pankratov T."/>
        </authorList>
    </citation>
    <scope>NUCLEOTIDE SEQUENCE [LARGE SCALE GENOMIC DNA]</scope>
    <source>
        <strain evidence="6 7">RmlP001</strain>
    </source>
</reference>
<dbReference type="InterPro" id="IPR014001">
    <property type="entry name" value="Helicase_ATP-bd"/>
</dbReference>
<evidence type="ECO:0000256" key="2">
    <source>
        <dbReference type="ARBA" id="ARBA00022840"/>
    </source>
</evidence>
<feature type="region of interest" description="Disordered" evidence="3">
    <location>
        <begin position="562"/>
        <end position="595"/>
    </location>
</feature>
<dbReference type="Pfam" id="PF09369">
    <property type="entry name" value="MZB"/>
    <property type="match status" value="1"/>
</dbReference>
<evidence type="ECO:0000259" key="5">
    <source>
        <dbReference type="PROSITE" id="PS51194"/>
    </source>
</evidence>
<dbReference type="SUPFAM" id="SSF52540">
    <property type="entry name" value="P-loop containing nucleoside triphosphate hydrolases"/>
    <property type="match status" value="2"/>
</dbReference>
<keyword evidence="2" id="KW-0067">ATP-binding</keyword>
<dbReference type="GO" id="GO:0003676">
    <property type="term" value="F:nucleic acid binding"/>
    <property type="evidence" value="ECO:0007669"/>
    <property type="project" value="InterPro"/>
</dbReference>
<dbReference type="InterPro" id="IPR027417">
    <property type="entry name" value="P-loop_NTPase"/>
</dbReference>
<feature type="domain" description="Helicase C-terminal" evidence="5">
    <location>
        <begin position="1071"/>
        <end position="1218"/>
    </location>
</feature>
<dbReference type="OrthoDB" id="9815222at2"/>
<dbReference type="InterPro" id="IPR001650">
    <property type="entry name" value="Helicase_C-like"/>
</dbReference>
<organism evidence="6 7">
    <name type="scientific">Lichenibacterium ramalinae</name>
    <dbReference type="NCBI Taxonomy" id="2316527"/>
    <lineage>
        <taxon>Bacteria</taxon>
        <taxon>Pseudomonadati</taxon>
        <taxon>Pseudomonadota</taxon>
        <taxon>Alphaproteobacteria</taxon>
        <taxon>Hyphomicrobiales</taxon>
        <taxon>Lichenihabitantaceae</taxon>
        <taxon>Lichenibacterium</taxon>
    </lineage>
</organism>
<feature type="region of interest" description="Disordered" evidence="3">
    <location>
        <begin position="48"/>
        <end position="67"/>
    </location>
</feature>
<dbReference type="GO" id="GO:0006289">
    <property type="term" value="P:nucleotide-excision repair"/>
    <property type="evidence" value="ECO:0007669"/>
    <property type="project" value="TreeGrafter"/>
</dbReference>
<dbReference type="PROSITE" id="PS51192">
    <property type="entry name" value="HELICASE_ATP_BIND_1"/>
    <property type="match status" value="1"/>
</dbReference>
<evidence type="ECO:0000313" key="7">
    <source>
        <dbReference type="Proteomes" id="UP000289411"/>
    </source>
</evidence>